<name>A0A3P1T4M0_9ACTN</name>
<proteinExistence type="predicted"/>
<dbReference type="Gene3D" id="3.30.200.20">
    <property type="entry name" value="Phosphorylase Kinase, domain 1"/>
    <property type="match status" value="1"/>
</dbReference>
<accession>A0A3P1T4M0</accession>
<feature type="region of interest" description="Disordered" evidence="8">
    <location>
        <begin position="291"/>
        <end position="313"/>
    </location>
</feature>
<dbReference type="SMART" id="SM00220">
    <property type="entry name" value="S_TKc"/>
    <property type="match status" value="1"/>
</dbReference>
<dbReference type="EMBL" id="RQZG01000021">
    <property type="protein sequence ID" value="RRD03373.1"/>
    <property type="molecule type" value="Genomic_DNA"/>
</dbReference>
<evidence type="ECO:0000256" key="1">
    <source>
        <dbReference type="ARBA" id="ARBA00012513"/>
    </source>
</evidence>
<evidence type="ECO:0000256" key="7">
    <source>
        <dbReference type="PROSITE-ProRule" id="PRU10141"/>
    </source>
</evidence>
<organism evidence="10 11">
    <name type="scientific">Arachnia propionica</name>
    <dbReference type="NCBI Taxonomy" id="1750"/>
    <lineage>
        <taxon>Bacteria</taxon>
        <taxon>Bacillati</taxon>
        <taxon>Actinomycetota</taxon>
        <taxon>Actinomycetes</taxon>
        <taxon>Propionibacteriales</taxon>
        <taxon>Propionibacteriaceae</taxon>
        <taxon>Arachnia</taxon>
    </lineage>
</organism>
<keyword evidence="6 7" id="KW-0067">ATP-binding</keyword>
<protein>
    <recommendedName>
        <fullName evidence="1">non-specific serine/threonine protein kinase</fullName>
        <ecNumber evidence="1">2.7.11.1</ecNumber>
    </recommendedName>
</protein>
<gene>
    <name evidence="10" type="ORF">EII34_14370</name>
</gene>
<dbReference type="GO" id="GO:0004674">
    <property type="term" value="F:protein serine/threonine kinase activity"/>
    <property type="evidence" value="ECO:0007669"/>
    <property type="project" value="UniProtKB-KW"/>
</dbReference>
<dbReference type="OrthoDB" id="9762169at2"/>
<evidence type="ECO:0000313" key="11">
    <source>
        <dbReference type="Proteomes" id="UP000280819"/>
    </source>
</evidence>
<evidence type="ECO:0000256" key="8">
    <source>
        <dbReference type="SAM" id="MobiDB-lite"/>
    </source>
</evidence>
<dbReference type="InterPro" id="IPR011009">
    <property type="entry name" value="Kinase-like_dom_sf"/>
</dbReference>
<dbReference type="PANTHER" id="PTHR43289">
    <property type="entry name" value="MITOGEN-ACTIVATED PROTEIN KINASE KINASE KINASE 20-RELATED"/>
    <property type="match status" value="1"/>
</dbReference>
<feature type="compositionally biased region" description="Low complexity" evidence="8">
    <location>
        <begin position="366"/>
        <end position="396"/>
    </location>
</feature>
<dbReference type="Pfam" id="PF00069">
    <property type="entry name" value="Pkinase"/>
    <property type="match status" value="1"/>
</dbReference>
<evidence type="ECO:0000313" key="10">
    <source>
        <dbReference type="EMBL" id="RRD03373.1"/>
    </source>
</evidence>
<dbReference type="AlphaFoldDB" id="A0A3P1T4M0"/>
<feature type="binding site" evidence="7">
    <location>
        <position position="44"/>
    </location>
    <ligand>
        <name>ATP</name>
        <dbReference type="ChEBI" id="CHEBI:30616"/>
    </ligand>
</feature>
<reference evidence="10 11" key="1">
    <citation type="submission" date="2018-11" db="EMBL/GenBank/DDBJ databases">
        <title>Genomes From Bacteria Associated with the Canine Oral Cavity: a Test Case for Automated Genome-Based Taxonomic Assignment.</title>
        <authorList>
            <person name="Coil D.A."/>
            <person name="Jospin G."/>
            <person name="Darling A.E."/>
            <person name="Wallis C."/>
            <person name="Davis I.J."/>
            <person name="Harris S."/>
            <person name="Eisen J.A."/>
            <person name="Holcombe L.J."/>
            <person name="O'Flynn C."/>
        </authorList>
    </citation>
    <scope>NUCLEOTIDE SEQUENCE [LARGE SCALE GENOMIC DNA]</scope>
    <source>
        <strain evidence="10 11">OH887_COT-365</strain>
    </source>
</reference>
<dbReference type="CDD" id="cd14014">
    <property type="entry name" value="STKc_PknB_like"/>
    <property type="match status" value="1"/>
</dbReference>
<dbReference type="GO" id="GO:0005524">
    <property type="term" value="F:ATP binding"/>
    <property type="evidence" value="ECO:0007669"/>
    <property type="project" value="UniProtKB-UniRule"/>
</dbReference>
<comment type="caution">
    <text evidence="10">The sequence shown here is derived from an EMBL/GenBank/DDBJ whole genome shotgun (WGS) entry which is preliminary data.</text>
</comment>
<dbReference type="PROSITE" id="PS00107">
    <property type="entry name" value="PROTEIN_KINASE_ATP"/>
    <property type="match status" value="1"/>
</dbReference>
<dbReference type="InterPro" id="IPR000719">
    <property type="entry name" value="Prot_kinase_dom"/>
</dbReference>
<dbReference type="EC" id="2.7.11.1" evidence="1"/>
<evidence type="ECO:0000256" key="6">
    <source>
        <dbReference type="ARBA" id="ARBA00022840"/>
    </source>
</evidence>
<evidence type="ECO:0000259" key="9">
    <source>
        <dbReference type="PROSITE" id="PS50011"/>
    </source>
</evidence>
<keyword evidence="2 10" id="KW-0723">Serine/threonine-protein kinase</keyword>
<keyword evidence="5 10" id="KW-0418">Kinase</keyword>
<dbReference type="InterPro" id="IPR017441">
    <property type="entry name" value="Protein_kinase_ATP_BS"/>
</dbReference>
<sequence length="515" mass="54376">MSQFLAPGVPEVPGVRLTGLIGRGGHAIVYSGEQLSLRRPVAVKVDSRPIHDERNRRRFQREMDAASRISVHPNVVSLIDTGVLADDRPYLVMELCDGGSLGDLPEPLPALAATRLVLAVARALGAAHAAGVLHRDIKPGNILLDSYGMPRLSDFGIAAIQRDDSEATATLESLTPAYAPPEAFHHTEPTAAGDVWSLAAVLVRLITGRGPRTHADGRSLNMTEIIESLPRPLDLSDPRIAPSLRPVLARALDPDPRRRYRGGDEFASALSALLPEGTQAEVTVSRPITYEHPPTWQVPSPLPLRPQPETEPGGRSPWLAVGVAAALAVVVAMVWGTIHLVGGGPEEVPVAAQSPSARPLSPPTPTTGQTSPGPTISNGQAPSPASTASPTAVSSPVPFPVNAEGLPETPDMPWPLGTCLLAALDAQEVSTATQVPCDQANWHIFAGGSIDPSIRAASASEAFGLDPNVPRICSDEYARLAGLDVSRPHDVRALGPTRDEWDAGHRGFSCAFVEQ</sequence>
<evidence type="ECO:0000256" key="3">
    <source>
        <dbReference type="ARBA" id="ARBA00022679"/>
    </source>
</evidence>
<dbReference type="SUPFAM" id="SSF56112">
    <property type="entry name" value="Protein kinase-like (PK-like)"/>
    <property type="match status" value="1"/>
</dbReference>
<evidence type="ECO:0000256" key="2">
    <source>
        <dbReference type="ARBA" id="ARBA00022527"/>
    </source>
</evidence>
<feature type="domain" description="Protein kinase" evidence="9">
    <location>
        <begin position="15"/>
        <end position="274"/>
    </location>
</feature>
<evidence type="ECO:0000256" key="4">
    <source>
        <dbReference type="ARBA" id="ARBA00022741"/>
    </source>
</evidence>
<dbReference type="RefSeq" id="WP_124845865.1">
    <property type="nucleotide sequence ID" value="NZ_RQZG01000021.1"/>
</dbReference>
<dbReference type="PROSITE" id="PS00108">
    <property type="entry name" value="PROTEIN_KINASE_ST"/>
    <property type="match status" value="1"/>
</dbReference>
<evidence type="ECO:0000256" key="5">
    <source>
        <dbReference type="ARBA" id="ARBA00022777"/>
    </source>
</evidence>
<keyword evidence="4 7" id="KW-0547">Nucleotide-binding</keyword>
<dbReference type="PANTHER" id="PTHR43289:SF6">
    <property type="entry name" value="SERINE_THREONINE-PROTEIN KINASE NEKL-3"/>
    <property type="match status" value="1"/>
</dbReference>
<keyword evidence="3" id="KW-0808">Transferase</keyword>
<dbReference type="PROSITE" id="PS50011">
    <property type="entry name" value="PROTEIN_KINASE_DOM"/>
    <property type="match status" value="1"/>
</dbReference>
<feature type="region of interest" description="Disordered" evidence="8">
    <location>
        <begin position="349"/>
        <end position="406"/>
    </location>
</feature>
<dbReference type="InterPro" id="IPR008271">
    <property type="entry name" value="Ser/Thr_kinase_AS"/>
</dbReference>
<dbReference type="Proteomes" id="UP000280819">
    <property type="component" value="Unassembled WGS sequence"/>
</dbReference>
<dbReference type="Gene3D" id="1.10.510.10">
    <property type="entry name" value="Transferase(Phosphotransferase) domain 1"/>
    <property type="match status" value="1"/>
</dbReference>